<evidence type="ECO:0000313" key="3">
    <source>
        <dbReference type="EMBL" id="RCI15296.1"/>
    </source>
</evidence>
<protein>
    <recommendedName>
        <fullName evidence="5">Microcystin LR degradation protein MlrC N-terminal domain-containing protein</fullName>
    </recommendedName>
</protein>
<evidence type="ECO:0000313" key="4">
    <source>
        <dbReference type="Proteomes" id="UP000253664"/>
    </source>
</evidence>
<dbReference type="OrthoDB" id="4131805at2759"/>
<gene>
    <name evidence="3" type="ORF">L249_7005</name>
</gene>
<sequence length="515" mass="56778">METKKMPRILIAGLGCESSIYTNARTHAADFHPLRGDQITSHYRFLHKDQPLGQQADWKGVLVGHAMPGGVVTRAAFDSLADEMVALLEAEETPSAGLWFDIHGAMCVEGLDDAEAVLLRRIRAVVGRRVVVSASLDLHGNVSAELASMCDLVTCHRKAPHEDDLETKERACRNLVDVLSHHHHHHHHHRRCRRRRRLLKAWIPIPVLLPGEKTSTRTEPARGIYAAVADLVARHGESVVDAAVWVGYPWADEARNGAVAMVVGWDEDVVGSGAERLARLFWDARSDFDFVAEAASLEECIDAAVASPPEKRPFFISDSGDNPTAGGSGDVTWSLGRILNRPEFSVVEPSSSPCMSVIYASLPGPDAVEKMTKAGLGATVTVVAGAQVDDAYGPPLTMTGKVHAVKRGEEAVLQIGSVFVILTRSRKPYHKESDFTDLDLHPRRTDIVIVKIGYLEPELYDMARGWMLALTPGGVDQDLERLPHARIRRPMWPFDKVFDKEPDLRTRWIPSSDPC</sequence>
<dbReference type="InterPro" id="IPR009197">
    <property type="entry name" value="MlrC"/>
</dbReference>
<dbReference type="AlphaFoldDB" id="A0A367LLI6"/>
<dbReference type="Proteomes" id="UP000253664">
    <property type="component" value="Unassembled WGS sequence"/>
</dbReference>
<dbReference type="PIRSF" id="PIRSF012702">
    <property type="entry name" value="UCP012702"/>
    <property type="match status" value="1"/>
</dbReference>
<evidence type="ECO:0000259" key="2">
    <source>
        <dbReference type="Pfam" id="PF07364"/>
    </source>
</evidence>
<evidence type="ECO:0000259" key="1">
    <source>
        <dbReference type="Pfam" id="PF07171"/>
    </source>
</evidence>
<keyword evidence="4" id="KW-1185">Reference proteome</keyword>
<evidence type="ECO:0008006" key="5">
    <source>
        <dbReference type="Google" id="ProtNLM"/>
    </source>
</evidence>
<dbReference type="Pfam" id="PF07364">
    <property type="entry name" value="DUF1485"/>
    <property type="match status" value="1"/>
</dbReference>
<dbReference type="STRING" id="1330021.A0A367LLI6"/>
<feature type="domain" description="Microcystin LR degradation protein MlrC C-terminal" evidence="1">
    <location>
        <begin position="316"/>
        <end position="486"/>
    </location>
</feature>
<comment type="caution">
    <text evidence="3">The sequence shown here is derived from an EMBL/GenBank/DDBJ whole genome shotgun (WGS) entry which is preliminary data.</text>
</comment>
<dbReference type="InterPro" id="IPR015995">
    <property type="entry name" value="MlrC_N"/>
</dbReference>
<dbReference type="EMBL" id="LKCN02000003">
    <property type="protein sequence ID" value="RCI15296.1"/>
    <property type="molecule type" value="Genomic_DNA"/>
</dbReference>
<feature type="domain" description="Microcystin LR degradation protein MlrC N-terminal" evidence="2">
    <location>
        <begin position="8"/>
        <end position="304"/>
    </location>
</feature>
<dbReference type="InterPro" id="IPR010799">
    <property type="entry name" value="MlrC_C"/>
</dbReference>
<accession>A0A367LLI6</accession>
<dbReference type="Pfam" id="PF07171">
    <property type="entry name" value="MlrC_C"/>
    <property type="match status" value="1"/>
</dbReference>
<organism evidence="3 4">
    <name type="scientific">Ophiocordyceps polyrhachis-furcata BCC 54312</name>
    <dbReference type="NCBI Taxonomy" id="1330021"/>
    <lineage>
        <taxon>Eukaryota</taxon>
        <taxon>Fungi</taxon>
        <taxon>Dikarya</taxon>
        <taxon>Ascomycota</taxon>
        <taxon>Pezizomycotina</taxon>
        <taxon>Sordariomycetes</taxon>
        <taxon>Hypocreomycetidae</taxon>
        <taxon>Hypocreales</taxon>
        <taxon>Ophiocordycipitaceae</taxon>
        <taxon>Ophiocordyceps</taxon>
    </lineage>
</organism>
<reference evidence="3 4" key="1">
    <citation type="journal article" date="2015" name="BMC Genomics">
        <title>Insights from the genome of Ophiocordyceps polyrhachis-furcata to pathogenicity and host specificity in insect fungi.</title>
        <authorList>
            <person name="Wichadakul D."/>
            <person name="Kobmoo N."/>
            <person name="Ingsriswang S."/>
            <person name="Tangphatsornruang S."/>
            <person name="Chantasingh D."/>
            <person name="Luangsa-ard J.J."/>
            <person name="Eurwilaichitr L."/>
        </authorList>
    </citation>
    <scope>NUCLEOTIDE SEQUENCE [LARGE SCALE GENOMIC DNA]</scope>
    <source>
        <strain evidence="3 4">BCC 54312</strain>
    </source>
</reference>
<proteinExistence type="predicted"/>
<name>A0A367LLI6_9HYPO</name>